<keyword evidence="4" id="KW-0378">Hydrolase</keyword>
<dbReference type="SUPFAM" id="SSF53955">
    <property type="entry name" value="Lysozyme-like"/>
    <property type="match status" value="1"/>
</dbReference>
<dbReference type="GeneID" id="28765392"/>
<dbReference type="InParanoid" id="A0A177CHH8"/>
<feature type="chain" id="PRO_5008058302" evidence="2">
    <location>
        <begin position="20"/>
        <end position="250"/>
    </location>
</feature>
<accession>A0A177CHH8</accession>
<evidence type="ECO:0000256" key="1">
    <source>
        <dbReference type="SAM" id="MobiDB-lite"/>
    </source>
</evidence>
<dbReference type="EMBL" id="KV441551">
    <property type="protein sequence ID" value="OAG06776.1"/>
    <property type="molecule type" value="Genomic_DNA"/>
</dbReference>
<keyword evidence="5" id="KW-1185">Reference proteome</keyword>
<feature type="region of interest" description="Disordered" evidence="1">
    <location>
        <begin position="28"/>
        <end position="54"/>
    </location>
</feature>
<protein>
    <submittedName>
        <fullName evidence="4">Glycoside hydrolase family 23 protein</fullName>
    </submittedName>
</protein>
<evidence type="ECO:0000313" key="5">
    <source>
        <dbReference type="Proteomes" id="UP000077069"/>
    </source>
</evidence>
<feature type="signal peptide" evidence="2">
    <location>
        <begin position="1"/>
        <end position="19"/>
    </location>
</feature>
<evidence type="ECO:0000256" key="2">
    <source>
        <dbReference type="SAM" id="SignalP"/>
    </source>
</evidence>
<feature type="domain" description="Transglycosylase SLT" evidence="3">
    <location>
        <begin position="94"/>
        <end position="177"/>
    </location>
</feature>
<organism evidence="4 5">
    <name type="scientific">Paraphaeosphaeria sporulosa</name>
    <dbReference type="NCBI Taxonomy" id="1460663"/>
    <lineage>
        <taxon>Eukaryota</taxon>
        <taxon>Fungi</taxon>
        <taxon>Dikarya</taxon>
        <taxon>Ascomycota</taxon>
        <taxon>Pezizomycotina</taxon>
        <taxon>Dothideomycetes</taxon>
        <taxon>Pleosporomycetidae</taxon>
        <taxon>Pleosporales</taxon>
        <taxon>Massarineae</taxon>
        <taxon>Didymosphaeriaceae</taxon>
        <taxon>Paraphaeosphaeria</taxon>
    </lineage>
</organism>
<dbReference type="Proteomes" id="UP000077069">
    <property type="component" value="Unassembled WGS sequence"/>
</dbReference>
<dbReference type="Gene3D" id="1.10.530.10">
    <property type="match status" value="1"/>
</dbReference>
<dbReference type="RefSeq" id="XP_018037141.1">
    <property type="nucleotide sequence ID" value="XM_018181906.1"/>
</dbReference>
<reference evidence="4 5" key="1">
    <citation type="submission" date="2016-05" db="EMBL/GenBank/DDBJ databases">
        <title>Comparative analysis of secretome profiles of manganese(II)-oxidizing ascomycete fungi.</title>
        <authorList>
            <consortium name="DOE Joint Genome Institute"/>
            <person name="Zeiner C.A."/>
            <person name="Purvine S.O."/>
            <person name="Zink E.M."/>
            <person name="Wu S."/>
            <person name="Pasa-Tolic L."/>
            <person name="Chaput D.L."/>
            <person name="Haridas S."/>
            <person name="Grigoriev I.V."/>
            <person name="Santelli C.M."/>
            <person name="Hansel C.M."/>
        </authorList>
    </citation>
    <scope>NUCLEOTIDE SEQUENCE [LARGE SCALE GENOMIC DNA]</scope>
    <source>
        <strain evidence="4 5">AP3s5-JAC2a</strain>
    </source>
</reference>
<sequence>MTIQKIILQLAACSAIAHAQSASIGLGTNPDAQGATEEVTPGAGPNGSEDWLNSGMEADGWTAPYLSWDSLIKIDRKTFYANAGSACEQYDWAFQQAGDKHQIDPVFLAFIAMQESSCNADAGGPTPGLMQVACENYPDGQCTNDVAKSVDAGASFLRKQLDDNNNNAIKVIGNYNGWFTSGDQTGLNGGRGLSLDYPCSDDGKAHGQPQNLDYLQQTLNGWFLGLNPYGDENWLGQYHCSGSCDSGHVC</sequence>
<keyword evidence="2" id="KW-0732">Signal</keyword>
<dbReference type="Pfam" id="PF01464">
    <property type="entry name" value="SLT"/>
    <property type="match status" value="1"/>
</dbReference>
<gene>
    <name evidence="4" type="ORF">CC84DRAFT_1204469</name>
</gene>
<dbReference type="GO" id="GO:0016787">
    <property type="term" value="F:hydrolase activity"/>
    <property type="evidence" value="ECO:0007669"/>
    <property type="project" value="UniProtKB-KW"/>
</dbReference>
<name>A0A177CHH8_9PLEO</name>
<dbReference type="OrthoDB" id="2537480at2759"/>
<dbReference type="AlphaFoldDB" id="A0A177CHH8"/>
<evidence type="ECO:0000313" key="4">
    <source>
        <dbReference type="EMBL" id="OAG06776.1"/>
    </source>
</evidence>
<evidence type="ECO:0000259" key="3">
    <source>
        <dbReference type="Pfam" id="PF01464"/>
    </source>
</evidence>
<dbReference type="InterPro" id="IPR008258">
    <property type="entry name" value="Transglycosylase_SLT_dom_1"/>
</dbReference>
<proteinExistence type="predicted"/>
<dbReference type="InterPro" id="IPR023346">
    <property type="entry name" value="Lysozyme-like_dom_sf"/>
</dbReference>